<sequence>MISLKKYALLTLVSFTLSVCAQKKIAHFDNENPVWADTEGTHINAHGAGMLYYDNTYYWVGEHKVAGGRGNKSWVGVRIYSSKDLYNWKNEGVALKVVKDTTSKLQQGSVIERPKIIYNDSTGKFVMWFHHELKDQGYDAALTGVAVADEVTGPYEYIDSFRMHPGVWPLNFTEEQQEKAKAMLGKNDDPNNAKTLRSGDVKRVEALENGVYLVRDFEVGQMSRDMTLFKDDDGTAYHITASEENGTLIISKLASDYLSLSDEYVRVFPGGNNEAPAVFKKDGKYYMITSGLTGWAPNPARSAVADDMLGPWTSLGNPVRGSEEERKTTFRTQSTHVIPVEGKEDAFIFVADRWTPQDAIKGEYIFLPIEFEDGKPILKWYPQWDLSFFDNQ</sequence>
<evidence type="ECO:0000256" key="5">
    <source>
        <dbReference type="SAM" id="SignalP"/>
    </source>
</evidence>
<organism evidence="6 7">
    <name type="scientific">Leeuwenhoekiella parthenopeia</name>
    <dbReference type="NCBI Taxonomy" id="2890320"/>
    <lineage>
        <taxon>Bacteria</taxon>
        <taxon>Pseudomonadati</taxon>
        <taxon>Bacteroidota</taxon>
        <taxon>Flavobacteriia</taxon>
        <taxon>Flavobacteriales</taxon>
        <taxon>Flavobacteriaceae</taxon>
        <taxon>Leeuwenhoekiella</taxon>
    </lineage>
</organism>
<comment type="similarity">
    <text evidence="1 4">Belongs to the glycosyl hydrolase 43 family.</text>
</comment>
<keyword evidence="5" id="KW-0732">Signal</keyword>
<dbReference type="SUPFAM" id="SSF75005">
    <property type="entry name" value="Arabinanase/levansucrase/invertase"/>
    <property type="match status" value="1"/>
</dbReference>
<protein>
    <submittedName>
        <fullName evidence="6">Glycoside hydrolase family 43 protein</fullName>
    </submittedName>
</protein>
<evidence type="ECO:0000256" key="4">
    <source>
        <dbReference type="RuleBase" id="RU361187"/>
    </source>
</evidence>
<accession>A0ABS8GNI7</accession>
<evidence type="ECO:0000256" key="1">
    <source>
        <dbReference type="ARBA" id="ARBA00009865"/>
    </source>
</evidence>
<comment type="caution">
    <text evidence="6">The sequence shown here is derived from an EMBL/GenBank/DDBJ whole genome shotgun (WGS) entry which is preliminary data.</text>
</comment>
<evidence type="ECO:0000313" key="7">
    <source>
        <dbReference type="Proteomes" id="UP001197770"/>
    </source>
</evidence>
<dbReference type="PANTHER" id="PTHR22925">
    <property type="entry name" value="GLYCOSYL HYDROLASE 43 FAMILY MEMBER"/>
    <property type="match status" value="1"/>
</dbReference>
<evidence type="ECO:0000256" key="3">
    <source>
        <dbReference type="ARBA" id="ARBA00023295"/>
    </source>
</evidence>
<gene>
    <name evidence="6" type="ORF">LLW17_00760</name>
</gene>
<dbReference type="GO" id="GO:0016787">
    <property type="term" value="F:hydrolase activity"/>
    <property type="evidence" value="ECO:0007669"/>
    <property type="project" value="UniProtKB-KW"/>
</dbReference>
<dbReference type="InterPro" id="IPR023296">
    <property type="entry name" value="Glyco_hydro_beta-prop_sf"/>
</dbReference>
<keyword evidence="2 4" id="KW-0378">Hydrolase</keyword>
<dbReference type="Proteomes" id="UP001197770">
    <property type="component" value="Unassembled WGS sequence"/>
</dbReference>
<feature type="signal peptide" evidence="5">
    <location>
        <begin position="1"/>
        <end position="21"/>
    </location>
</feature>
<name>A0ABS8GNI7_9FLAO</name>
<keyword evidence="7" id="KW-1185">Reference proteome</keyword>
<dbReference type="CDD" id="cd18825">
    <property type="entry name" value="GH43_CtGH43-like"/>
    <property type="match status" value="1"/>
</dbReference>
<proteinExistence type="inferred from homology"/>
<dbReference type="RefSeq" id="WP_228228357.1">
    <property type="nucleotide sequence ID" value="NZ_JAJGMW010000001.1"/>
</dbReference>
<evidence type="ECO:0000313" key="6">
    <source>
        <dbReference type="EMBL" id="MCC4211233.1"/>
    </source>
</evidence>
<dbReference type="InterPro" id="IPR006710">
    <property type="entry name" value="Glyco_hydro_43"/>
</dbReference>
<dbReference type="Gene3D" id="2.115.10.20">
    <property type="entry name" value="Glycosyl hydrolase domain, family 43"/>
    <property type="match status" value="1"/>
</dbReference>
<feature type="chain" id="PRO_5045173217" evidence="5">
    <location>
        <begin position="22"/>
        <end position="392"/>
    </location>
</feature>
<keyword evidence="3 4" id="KW-0326">Glycosidase</keyword>
<dbReference type="PANTHER" id="PTHR22925:SF3">
    <property type="entry name" value="GLYCOSYL HYDROLASE FAMILY PROTEIN 43"/>
    <property type="match status" value="1"/>
</dbReference>
<evidence type="ECO:0000256" key="2">
    <source>
        <dbReference type="ARBA" id="ARBA00022801"/>
    </source>
</evidence>
<dbReference type="Pfam" id="PF04616">
    <property type="entry name" value="Glyco_hydro_43"/>
    <property type="match status" value="1"/>
</dbReference>
<dbReference type="EMBL" id="JAJGMW010000001">
    <property type="protein sequence ID" value="MCC4211233.1"/>
    <property type="molecule type" value="Genomic_DNA"/>
</dbReference>
<reference evidence="6 7" key="1">
    <citation type="submission" date="2021-11" db="EMBL/GenBank/DDBJ databases">
        <title>Seasonal and diel survey of microbial diversity of the Tyrrhenian coast.</title>
        <authorList>
            <person name="Gattoni G."/>
            <person name="Corral P."/>
        </authorList>
    </citation>
    <scope>NUCLEOTIDE SEQUENCE [LARGE SCALE GENOMIC DNA]</scope>
    <source>
        <strain evidence="6 7">Mr9</strain>
    </source>
</reference>